<gene>
    <name evidence="2" type="ORF">N425_07805</name>
</gene>
<keyword evidence="1" id="KW-0812">Transmembrane</keyword>
<name>W2C410_9BACT</name>
<feature type="transmembrane region" description="Helical" evidence="1">
    <location>
        <begin position="97"/>
        <end position="121"/>
    </location>
</feature>
<comment type="caution">
    <text evidence="2">The sequence shown here is derived from an EMBL/GenBank/DDBJ whole genome shotgun (WGS) entry which is preliminary data.</text>
</comment>
<evidence type="ECO:0000313" key="3">
    <source>
        <dbReference type="Proteomes" id="UP000018837"/>
    </source>
</evidence>
<feature type="transmembrane region" description="Helical" evidence="1">
    <location>
        <begin position="7"/>
        <end position="33"/>
    </location>
</feature>
<keyword evidence="1" id="KW-0472">Membrane</keyword>
<sequence length="133" mass="14513">MTRIQKIITLWGLVLAGFLAHNIADLLPIFWAVDVAVEHAEEAPVGMMAFMAIITYTLPAVGIATTMYGRGRGAALVNLILAAVMALFNVLHDGGELIMAFNPVQVFVLPFVLCFSILLAVESFKWYKEMGAE</sequence>
<dbReference type="Proteomes" id="UP000018837">
    <property type="component" value="Unassembled WGS sequence"/>
</dbReference>
<proteinExistence type="predicted"/>
<protein>
    <submittedName>
        <fullName evidence="2">Uncharacterized protein</fullName>
    </submittedName>
</protein>
<accession>W2C410</accession>
<dbReference type="EMBL" id="AYUF01000434">
    <property type="protein sequence ID" value="ETK01808.1"/>
    <property type="molecule type" value="Genomic_DNA"/>
</dbReference>
<feature type="transmembrane region" description="Helical" evidence="1">
    <location>
        <begin position="73"/>
        <end position="91"/>
    </location>
</feature>
<dbReference type="AlphaFoldDB" id="W2C410"/>
<evidence type="ECO:0000313" key="2">
    <source>
        <dbReference type="EMBL" id="ETK01808.1"/>
    </source>
</evidence>
<keyword evidence="1" id="KW-1133">Transmembrane helix</keyword>
<dbReference type="PATRIC" id="fig|1411148.3.peg.1210"/>
<evidence type="ECO:0000256" key="1">
    <source>
        <dbReference type="SAM" id="Phobius"/>
    </source>
</evidence>
<feature type="transmembrane region" description="Helical" evidence="1">
    <location>
        <begin position="45"/>
        <end position="66"/>
    </location>
</feature>
<organism evidence="2 3">
    <name type="scientific">Tannerella sp. oral taxon BU063 isolate Cell 2</name>
    <dbReference type="NCBI Taxonomy" id="1411148"/>
    <lineage>
        <taxon>Bacteria</taxon>
        <taxon>Pseudomonadati</taxon>
        <taxon>Bacteroidota</taxon>
        <taxon>Bacteroidia</taxon>
        <taxon>Bacteroidales</taxon>
        <taxon>Tannerellaceae</taxon>
        <taxon>Tannerella</taxon>
    </lineage>
</organism>
<reference evidence="2 3" key="1">
    <citation type="submission" date="2013-11" db="EMBL/GenBank/DDBJ databases">
        <title>Single cell genomics of uncultured Tannerella BU063 (oral taxon 286).</title>
        <authorList>
            <person name="Beall C.J."/>
            <person name="Campbell A.G."/>
            <person name="Griffen A.L."/>
            <person name="Podar M."/>
            <person name="Leys E.J."/>
        </authorList>
    </citation>
    <scope>NUCLEOTIDE SEQUENCE [LARGE SCALE GENOMIC DNA]</scope>
    <source>
        <strain evidence="2">Cell 2</strain>
    </source>
</reference>